<protein>
    <submittedName>
        <fullName evidence="1">Uncharacterized protein</fullName>
    </submittedName>
</protein>
<dbReference type="RefSeq" id="WP_265128596.1">
    <property type="nucleotide sequence ID" value="NZ_JAPCHY010000012.1"/>
</dbReference>
<dbReference type="EMBL" id="JAPCHY010000012">
    <property type="protein sequence ID" value="MCW4473610.1"/>
    <property type="molecule type" value="Genomic_DNA"/>
</dbReference>
<evidence type="ECO:0000313" key="1">
    <source>
        <dbReference type="EMBL" id="MCW4473610.1"/>
    </source>
</evidence>
<name>A0ABT3JYN4_9XANT</name>
<organism evidence="1 2">
    <name type="scientific">Xanthomonas chitinilytica</name>
    <dbReference type="NCBI Taxonomy" id="2989819"/>
    <lineage>
        <taxon>Bacteria</taxon>
        <taxon>Pseudomonadati</taxon>
        <taxon>Pseudomonadota</taxon>
        <taxon>Gammaproteobacteria</taxon>
        <taxon>Lysobacterales</taxon>
        <taxon>Lysobacteraceae</taxon>
        <taxon>Xanthomonas</taxon>
    </lineage>
</organism>
<accession>A0ABT3JYN4</accession>
<proteinExistence type="predicted"/>
<dbReference type="Proteomes" id="UP001209922">
    <property type="component" value="Unassembled WGS sequence"/>
</dbReference>
<gene>
    <name evidence="1" type="ORF">OK345_13990</name>
</gene>
<evidence type="ECO:0000313" key="2">
    <source>
        <dbReference type="Proteomes" id="UP001209922"/>
    </source>
</evidence>
<sequence>MSAEYQIPGRVPDPLDREAVSRYWRGRFASEPYYSAGARFEDYEPAYYAGHEARIREFGRAYEQVEKELQERWERERGERSPAWAQVREAMKRAWEEAGRIGPDAPRGM</sequence>
<keyword evidence="2" id="KW-1185">Reference proteome</keyword>
<comment type="caution">
    <text evidence="1">The sequence shown here is derived from an EMBL/GenBank/DDBJ whole genome shotgun (WGS) entry which is preliminary data.</text>
</comment>
<reference evidence="1 2" key="1">
    <citation type="submission" date="2022-10" db="EMBL/GenBank/DDBJ databases">
        <title>Xanthomonas sp. H13-6.</title>
        <authorList>
            <person name="Liu X."/>
            <person name="Deng Z."/>
            <person name="Jiang Y."/>
            <person name="Yu T."/>
            <person name="Ai J."/>
        </authorList>
    </citation>
    <scope>NUCLEOTIDE SEQUENCE [LARGE SCALE GENOMIC DNA]</scope>
    <source>
        <strain evidence="1 2">H13-6</strain>
    </source>
</reference>